<accession>A0A0A9HFC9</accession>
<protein>
    <submittedName>
        <fullName evidence="1">Uncharacterized protein</fullName>
    </submittedName>
</protein>
<reference evidence="1" key="2">
    <citation type="journal article" date="2015" name="Data Brief">
        <title>Shoot transcriptome of the giant reed, Arundo donax.</title>
        <authorList>
            <person name="Barrero R.A."/>
            <person name="Guerrero F.D."/>
            <person name="Moolhuijzen P."/>
            <person name="Goolsby J.A."/>
            <person name="Tidwell J."/>
            <person name="Bellgard S.E."/>
            <person name="Bellgard M.I."/>
        </authorList>
    </citation>
    <scope>NUCLEOTIDE SEQUENCE</scope>
    <source>
        <tissue evidence="1">Shoot tissue taken approximately 20 cm above the soil surface</tissue>
    </source>
</reference>
<dbReference type="AlphaFoldDB" id="A0A0A9HFC9"/>
<organism evidence="1">
    <name type="scientific">Arundo donax</name>
    <name type="common">Giant reed</name>
    <name type="synonym">Donax arundinaceus</name>
    <dbReference type="NCBI Taxonomy" id="35708"/>
    <lineage>
        <taxon>Eukaryota</taxon>
        <taxon>Viridiplantae</taxon>
        <taxon>Streptophyta</taxon>
        <taxon>Embryophyta</taxon>
        <taxon>Tracheophyta</taxon>
        <taxon>Spermatophyta</taxon>
        <taxon>Magnoliopsida</taxon>
        <taxon>Liliopsida</taxon>
        <taxon>Poales</taxon>
        <taxon>Poaceae</taxon>
        <taxon>PACMAD clade</taxon>
        <taxon>Arundinoideae</taxon>
        <taxon>Arundineae</taxon>
        <taxon>Arundo</taxon>
    </lineage>
</organism>
<dbReference type="EMBL" id="GBRH01162006">
    <property type="protein sequence ID" value="JAE35890.1"/>
    <property type="molecule type" value="Transcribed_RNA"/>
</dbReference>
<sequence length="24" mass="3032">MLLRCMVQKKMLLRCMVQRKKKCY</sequence>
<name>A0A0A9HFC9_ARUDO</name>
<evidence type="ECO:0000313" key="1">
    <source>
        <dbReference type="EMBL" id="JAE35890.1"/>
    </source>
</evidence>
<proteinExistence type="predicted"/>
<reference evidence="1" key="1">
    <citation type="submission" date="2014-09" db="EMBL/GenBank/DDBJ databases">
        <authorList>
            <person name="Magalhaes I.L.F."/>
            <person name="Oliveira U."/>
            <person name="Santos F.R."/>
            <person name="Vidigal T.H.D.A."/>
            <person name="Brescovit A.D."/>
            <person name="Santos A.J."/>
        </authorList>
    </citation>
    <scope>NUCLEOTIDE SEQUENCE</scope>
    <source>
        <tissue evidence="1">Shoot tissue taken approximately 20 cm above the soil surface</tissue>
    </source>
</reference>